<protein>
    <recommendedName>
        <fullName evidence="2">Cyclin N-terminal domain-containing protein</fullName>
    </recommendedName>
</protein>
<proteinExistence type="predicted"/>
<dbReference type="GO" id="GO:0000307">
    <property type="term" value="C:cyclin-dependent protein kinase holoenzyme complex"/>
    <property type="evidence" value="ECO:0007669"/>
    <property type="project" value="TreeGrafter"/>
</dbReference>
<gene>
    <name evidence="3" type="ORF">CALVIDRAFT_532654</name>
</gene>
<dbReference type="GO" id="GO:0005634">
    <property type="term" value="C:nucleus"/>
    <property type="evidence" value="ECO:0007669"/>
    <property type="project" value="TreeGrafter"/>
</dbReference>
<sequence>MARSTPYHASLVDRSEHSPELLKLLYHTEVSRPMIVWLAEKTKSLIPCATEATLLPSPPHTPPKTSAPLFTRQLPSLERFIRSLVERSRVHTATLLSTAVYLERIAARIPKGGEGLPDTCHRIFLATLIIASKALNDSSPKNSHWVEYARFFTAADVIMMEKQLLALLDYNLLFTETELTEQLMPFLPAPAAATTPVTTPARPVTSRSIYLDATPPALERSNSASSLSSVGTPSSTGPRTPVDGYAPSSASFTSSPSPLRSMSEEKLSRFYLSPSPVKTEARRHVSVLKAPPAALRKLSSVTNLAYSPYPKPYETPSRYSPRSRSTLSSSSVPTLARAETFLDRLICKRTKKQVTNENAGLMMDVEHDDVFMPNPAVNVL</sequence>
<dbReference type="PANTHER" id="PTHR15615">
    <property type="match status" value="1"/>
</dbReference>
<feature type="compositionally biased region" description="Low complexity" evidence="1">
    <location>
        <begin position="315"/>
        <end position="331"/>
    </location>
</feature>
<name>A0A167RLD4_CALVF</name>
<feature type="region of interest" description="Disordered" evidence="1">
    <location>
        <begin position="311"/>
        <end position="331"/>
    </location>
</feature>
<keyword evidence="4" id="KW-1185">Reference proteome</keyword>
<dbReference type="InterPro" id="IPR036915">
    <property type="entry name" value="Cyclin-like_sf"/>
</dbReference>
<dbReference type="AlphaFoldDB" id="A0A167RLD4"/>
<dbReference type="Pfam" id="PF00134">
    <property type="entry name" value="Cyclin_N"/>
    <property type="match status" value="1"/>
</dbReference>
<accession>A0A167RLD4</accession>
<dbReference type="GO" id="GO:0016538">
    <property type="term" value="F:cyclin-dependent protein serine/threonine kinase regulator activity"/>
    <property type="evidence" value="ECO:0007669"/>
    <property type="project" value="TreeGrafter"/>
</dbReference>
<dbReference type="InterPro" id="IPR013922">
    <property type="entry name" value="Cyclin_PHO80-like"/>
</dbReference>
<feature type="domain" description="Cyclin N-terminal" evidence="2">
    <location>
        <begin position="75"/>
        <end position="172"/>
    </location>
</feature>
<feature type="region of interest" description="Disordered" evidence="1">
    <location>
        <begin position="218"/>
        <end position="260"/>
    </location>
</feature>
<organism evidence="3 4">
    <name type="scientific">Calocera viscosa (strain TUFC12733)</name>
    <dbReference type="NCBI Taxonomy" id="1330018"/>
    <lineage>
        <taxon>Eukaryota</taxon>
        <taxon>Fungi</taxon>
        <taxon>Dikarya</taxon>
        <taxon>Basidiomycota</taxon>
        <taxon>Agaricomycotina</taxon>
        <taxon>Dacrymycetes</taxon>
        <taxon>Dacrymycetales</taxon>
        <taxon>Dacrymycetaceae</taxon>
        <taxon>Calocera</taxon>
    </lineage>
</organism>
<dbReference type="OrthoDB" id="10250320at2759"/>
<evidence type="ECO:0000313" key="3">
    <source>
        <dbReference type="EMBL" id="KZP01039.1"/>
    </source>
</evidence>
<dbReference type="SUPFAM" id="SSF47954">
    <property type="entry name" value="Cyclin-like"/>
    <property type="match status" value="1"/>
</dbReference>
<dbReference type="Proteomes" id="UP000076738">
    <property type="component" value="Unassembled WGS sequence"/>
</dbReference>
<dbReference type="GO" id="GO:0019901">
    <property type="term" value="F:protein kinase binding"/>
    <property type="evidence" value="ECO:0007669"/>
    <property type="project" value="InterPro"/>
</dbReference>
<evidence type="ECO:0000259" key="2">
    <source>
        <dbReference type="Pfam" id="PF00134"/>
    </source>
</evidence>
<dbReference type="STRING" id="1330018.A0A167RLD4"/>
<evidence type="ECO:0000313" key="4">
    <source>
        <dbReference type="Proteomes" id="UP000076738"/>
    </source>
</evidence>
<dbReference type="PANTHER" id="PTHR15615:SF10">
    <property type="entry name" value="PHO85 CYCLIN-2-RELATED"/>
    <property type="match status" value="1"/>
</dbReference>
<dbReference type="EMBL" id="KV417267">
    <property type="protein sequence ID" value="KZP01039.1"/>
    <property type="molecule type" value="Genomic_DNA"/>
</dbReference>
<dbReference type="CDD" id="cd20557">
    <property type="entry name" value="CYCLIN_ScPCL1-like"/>
    <property type="match status" value="1"/>
</dbReference>
<feature type="compositionally biased region" description="Low complexity" evidence="1">
    <location>
        <begin position="221"/>
        <end position="260"/>
    </location>
</feature>
<evidence type="ECO:0000256" key="1">
    <source>
        <dbReference type="SAM" id="MobiDB-lite"/>
    </source>
</evidence>
<dbReference type="Gene3D" id="1.10.472.10">
    <property type="entry name" value="Cyclin-like"/>
    <property type="match status" value="1"/>
</dbReference>
<dbReference type="InterPro" id="IPR006671">
    <property type="entry name" value="Cyclin_N"/>
</dbReference>
<reference evidence="3 4" key="1">
    <citation type="journal article" date="2016" name="Mol. Biol. Evol.">
        <title>Comparative Genomics of Early-Diverging Mushroom-Forming Fungi Provides Insights into the Origins of Lignocellulose Decay Capabilities.</title>
        <authorList>
            <person name="Nagy L.G."/>
            <person name="Riley R."/>
            <person name="Tritt A."/>
            <person name="Adam C."/>
            <person name="Daum C."/>
            <person name="Floudas D."/>
            <person name="Sun H."/>
            <person name="Yadav J.S."/>
            <person name="Pangilinan J."/>
            <person name="Larsson K.H."/>
            <person name="Matsuura K."/>
            <person name="Barry K."/>
            <person name="Labutti K."/>
            <person name="Kuo R."/>
            <person name="Ohm R.A."/>
            <person name="Bhattacharya S.S."/>
            <person name="Shirouzu T."/>
            <person name="Yoshinaga Y."/>
            <person name="Martin F.M."/>
            <person name="Grigoriev I.V."/>
            <person name="Hibbett D.S."/>
        </authorList>
    </citation>
    <scope>NUCLEOTIDE SEQUENCE [LARGE SCALE GENOMIC DNA]</scope>
    <source>
        <strain evidence="3 4">TUFC12733</strain>
    </source>
</reference>